<keyword evidence="5" id="KW-0472">Membrane</keyword>
<evidence type="ECO:0000256" key="6">
    <source>
        <dbReference type="RuleBase" id="RU000471"/>
    </source>
</evidence>
<protein>
    <recommendedName>
        <fullName evidence="9">NADH-ubiquinone oxidoreductase chain 1</fullName>
    </recommendedName>
</protein>
<reference evidence="7 8" key="1">
    <citation type="journal article" date="2024" name="G3 (Bethesda)">
        <title>Genome assembly of Hibiscus sabdariffa L. provides insights into metabolisms of medicinal natural products.</title>
        <authorList>
            <person name="Kim T."/>
        </authorList>
    </citation>
    <scope>NUCLEOTIDE SEQUENCE [LARGE SCALE GENOMIC DNA]</scope>
    <source>
        <strain evidence="7">TK-2024</strain>
        <tissue evidence="7">Old leaves</tissue>
    </source>
</reference>
<keyword evidence="3 6" id="KW-0812">Transmembrane</keyword>
<dbReference type="EMBL" id="JBBPBN010000257">
    <property type="protein sequence ID" value="KAK8492047.1"/>
    <property type="molecule type" value="Genomic_DNA"/>
</dbReference>
<organism evidence="7 8">
    <name type="scientific">Hibiscus sabdariffa</name>
    <name type="common">roselle</name>
    <dbReference type="NCBI Taxonomy" id="183260"/>
    <lineage>
        <taxon>Eukaryota</taxon>
        <taxon>Viridiplantae</taxon>
        <taxon>Streptophyta</taxon>
        <taxon>Embryophyta</taxon>
        <taxon>Tracheophyta</taxon>
        <taxon>Spermatophyta</taxon>
        <taxon>Magnoliopsida</taxon>
        <taxon>eudicotyledons</taxon>
        <taxon>Gunneridae</taxon>
        <taxon>Pentapetalae</taxon>
        <taxon>rosids</taxon>
        <taxon>malvids</taxon>
        <taxon>Malvales</taxon>
        <taxon>Malvaceae</taxon>
        <taxon>Malvoideae</taxon>
        <taxon>Hibiscus</taxon>
    </lineage>
</organism>
<comment type="similarity">
    <text evidence="2 6">Belongs to the complex I subunit 1 family.</text>
</comment>
<dbReference type="PANTHER" id="PTHR11432">
    <property type="entry name" value="NADH DEHYDROGENASE SUBUNIT 1"/>
    <property type="match status" value="1"/>
</dbReference>
<keyword evidence="8" id="KW-1185">Reference proteome</keyword>
<gene>
    <name evidence="7" type="ORF">V6N11_014170</name>
</gene>
<evidence type="ECO:0008006" key="9">
    <source>
        <dbReference type="Google" id="ProtNLM"/>
    </source>
</evidence>
<dbReference type="PROSITE" id="PS00668">
    <property type="entry name" value="COMPLEX1_ND1_2"/>
    <property type="match status" value="1"/>
</dbReference>
<evidence type="ECO:0000256" key="2">
    <source>
        <dbReference type="ARBA" id="ARBA00010535"/>
    </source>
</evidence>
<comment type="caution">
    <text evidence="7">The sequence shown here is derived from an EMBL/GenBank/DDBJ whole genome shotgun (WGS) entry which is preliminary data.</text>
</comment>
<comment type="subcellular location">
    <subcellularLocation>
        <location evidence="6">Cell membrane</location>
        <topology evidence="6">Multi-pass membrane protein</topology>
    </subcellularLocation>
    <subcellularLocation>
        <location evidence="1">Membrane</location>
        <topology evidence="1">Multi-pass membrane protein</topology>
    </subcellularLocation>
</comment>
<evidence type="ECO:0000256" key="3">
    <source>
        <dbReference type="ARBA" id="ARBA00022692"/>
    </source>
</evidence>
<name>A0ABR2AFR5_9ROSI</name>
<evidence type="ECO:0000313" key="8">
    <source>
        <dbReference type="Proteomes" id="UP001396334"/>
    </source>
</evidence>
<evidence type="ECO:0000256" key="5">
    <source>
        <dbReference type="ARBA" id="ARBA00023136"/>
    </source>
</evidence>
<dbReference type="Proteomes" id="UP001396334">
    <property type="component" value="Unassembled WGS sequence"/>
</dbReference>
<evidence type="ECO:0000256" key="1">
    <source>
        <dbReference type="ARBA" id="ARBA00004141"/>
    </source>
</evidence>
<dbReference type="Pfam" id="PF00146">
    <property type="entry name" value="NADHdh"/>
    <property type="match status" value="1"/>
</dbReference>
<sequence length="280" mass="30385">MGNVRVSSQGSFLVVGHRVGFGRAALSDQGPGHKGPGTIQVRRTPEMTAMSRNLTHWPKRRANTRTATNVEHTTMPPVFISWKSPAEERAVGAAYSLGQCSEHESVQFRLMLSHRQRLGKHGRATCRETCTCGSGRGPRYTVLICVGPRNSSEIVMAQKQIWSGIPLFPVLVMFLISCLAETNRAPFDLPEAEAELVAGYNVEYARDVILNSPLLAEANVPGSRGLILTETRGVGACWGRALFILHSKLMNVGSGVSALLSKRELGKANSLLGRARGLVK</sequence>
<keyword evidence="4" id="KW-1133">Transmembrane helix</keyword>
<proteinExistence type="inferred from homology"/>
<evidence type="ECO:0000256" key="4">
    <source>
        <dbReference type="ARBA" id="ARBA00022989"/>
    </source>
</evidence>
<dbReference type="InterPro" id="IPR001694">
    <property type="entry name" value="NADH_UbQ_OxRdtase_su1/FPO"/>
</dbReference>
<dbReference type="InterPro" id="IPR018086">
    <property type="entry name" value="NADH_UbQ_OxRdtase_su1_CS"/>
</dbReference>
<accession>A0ABR2AFR5</accession>
<evidence type="ECO:0000313" key="7">
    <source>
        <dbReference type="EMBL" id="KAK8492047.1"/>
    </source>
</evidence>
<keyword evidence="6" id="KW-0520">NAD</keyword>
<dbReference type="PANTHER" id="PTHR11432:SF3">
    <property type="entry name" value="NADH-UBIQUINONE OXIDOREDUCTASE CHAIN 1"/>
    <property type="match status" value="1"/>
</dbReference>